<evidence type="ECO:0000256" key="1">
    <source>
        <dbReference type="SAM" id="MobiDB-lite"/>
    </source>
</evidence>
<evidence type="ECO:0000313" key="3">
    <source>
        <dbReference type="Proteomes" id="UP000007882"/>
    </source>
</evidence>
<name>I0H2T8_ACTM4</name>
<dbReference type="EMBL" id="AP012319">
    <property type="protein sequence ID" value="BAL87325.1"/>
    <property type="molecule type" value="Genomic_DNA"/>
</dbReference>
<gene>
    <name evidence="2" type="ordered locus">AMIS_21050</name>
</gene>
<dbReference type="AlphaFoldDB" id="I0H2T8"/>
<dbReference type="Proteomes" id="UP000007882">
    <property type="component" value="Chromosome"/>
</dbReference>
<organism evidence="2 3">
    <name type="scientific">Actinoplanes missouriensis (strain ATCC 14538 / DSM 43046 / CBS 188.64 / JCM 3121 / NBRC 102363 / NCIMB 12654 / NRRL B-3342 / UNCC 431)</name>
    <dbReference type="NCBI Taxonomy" id="512565"/>
    <lineage>
        <taxon>Bacteria</taxon>
        <taxon>Bacillati</taxon>
        <taxon>Actinomycetota</taxon>
        <taxon>Actinomycetes</taxon>
        <taxon>Micromonosporales</taxon>
        <taxon>Micromonosporaceae</taxon>
        <taxon>Actinoplanes</taxon>
    </lineage>
</organism>
<reference evidence="2 3" key="1">
    <citation type="submission" date="2012-02" db="EMBL/GenBank/DDBJ databases">
        <title>Complete genome sequence of Actinoplanes missouriensis 431 (= NBRC 102363).</title>
        <authorList>
            <person name="Ohnishi Y."/>
            <person name="Ishikawa J."/>
            <person name="Sekine M."/>
            <person name="Hosoyama A."/>
            <person name="Harada T."/>
            <person name="Narita H."/>
            <person name="Hata T."/>
            <person name="Konno Y."/>
            <person name="Tutikane K."/>
            <person name="Fujita N."/>
            <person name="Horinouchi S."/>
            <person name="Hayakawa M."/>
        </authorList>
    </citation>
    <scope>NUCLEOTIDE SEQUENCE [LARGE SCALE GENOMIC DNA]</scope>
    <source>
        <strain evidence="3">ATCC 14538 / DSM 43046 / CBS 188.64 / JCM 3121 / NBRC 102363 / NCIMB 12654 / NRRL B-3342 / UNCC 431</strain>
    </source>
</reference>
<dbReference type="HOGENOM" id="CLU_2271362_0_0_11"/>
<keyword evidence="3" id="KW-1185">Reference proteome</keyword>
<accession>I0H2T8</accession>
<dbReference type="KEGG" id="ams:AMIS_21050"/>
<dbReference type="STRING" id="512565.AMIS_21050"/>
<protein>
    <submittedName>
        <fullName evidence="2">Uncharacterized protein</fullName>
    </submittedName>
</protein>
<feature type="region of interest" description="Disordered" evidence="1">
    <location>
        <begin position="1"/>
        <end position="36"/>
    </location>
</feature>
<proteinExistence type="predicted"/>
<evidence type="ECO:0000313" key="2">
    <source>
        <dbReference type="EMBL" id="BAL87325.1"/>
    </source>
</evidence>
<sequence length="102" mass="10906">MAGSGTPVTLRCPAAHPAPQPRKERHMQANNHQNSPPKRLTWGACACGCPADRHDAVIVRPICIDPGNRVLFEGTLGACTNCGCSLYQSLRQAMNAAEGLIR</sequence>